<evidence type="ECO:0000256" key="1">
    <source>
        <dbReference type="ARBA" id="ARBA00004496"/>
    </source>
</evidence>
<dbReference type="RefSeq" id="WP_301551835.1">
    <property type="nucleotide sequence ID" value="NZ_JAQRMZ010000005.1"/>
</dbReference>
<dbReference type="Proteomes" id="UP001226720">
    <property type="component" value="Unassembled WGS sequence"/>
</dbReference>
<dbReference type="Gene3D" id="1.10.10.10">
    <property type="entry name" value="Winged helix-like DNA-binding domain superfamily/Winged helix DNA-binding domain"/>
    <property type="match status" value="1"/>
</dbReference>
<name>A0ABU0JVH5_9BACL</name>
<gene>
    <name evidence="16" type="ORF">QO000_000046</name>
</gene>
<keyword evidence="8" id="KW-0010">Activator</keyword>
<protein>
    <recommendedName>
        <fullName evidence="11">Heme response regulator HssR</fullName>
    </recommendedName>
</protein>
<keyword evidence="6" id="KW-0843">Virulence</keyword>
<evidence type="ECO:0000256" key="4">
    <source>
        <dbReference type="ARBA" id="ARBA00023012"/>
    </source>
</evidence>
<dbReference type="InterPro" id="IPR001789">
    <property type="entry name" value="Sig_transdc_resp-reg_receiver"/>
</dbReference>
<dbReference type="EMBL" id="JAUSWM010000001">
    <property type="protein sequence ID" value="MDQ0481093.1"/>
    <property type="molecule type" value="Genomic_DNA"/>
</dbReference>
<evidence type="ECO:0000313" key="17">
    <source>
        <dbReference type="Proteomes" id="UP001226720"/>
    </source>
</evidence>
<organism evidence="16 17">
    <name type="scientific">Guptibacillus hwajinpoensis</name>
    <dbReference type="NCBI Taxonomy" id="208199"/>
    <lineage>
        <taxon>Bacteria</taxon>
        <taxon>Bacillati</taxon>
        <taxon>Bacillota</taxon>
        <taxon>Bacilli</taxon>
        <taxon>Bacillales</taxon>
        <taxon>Guptibacillaceae</taxon>
        <taxon>Guptibacillus</taxon>
    </lineage>
</organism>
<evidence type="ECO:0000256" key="6">
    <source>
        <dbReference type="ARBA" id="ARBA00023026"/>
    </source>
</evidence>
<keyword evidence="4" id="KW-0902">Two-component regulatory system</keyword>
<dbReference type="Pfam" id="PF00486">
    <property type="entry name" value="Trans_reg_C"/>
    <property type="match status" value="1"/>
</dbReference>
<comment type="subcellular location">
    <subcellularLocation>
        <location evidence="1">Cytoplasm</location>
    </subcellularLocation>
</comment>
<reference evidence="16" key="1">
    <citation type="submission" date="2023-07" db="EMBL/GenBank/DDBJ databases">
        <title>Genomic Encyclopedia of Type Strains, Phase IV (KMG-IV): sequencing the most valuable type-strain genomes for metagenomic binning, comparative biology and taxonomic classification.</title>
        <authorList>
            <person name="Goeker M."/>
        </authorList>
    </citation>
    <scope>NUCLEOTIDE SEQUENCE [LARGE SCALE GENOMIC DNA]</scope>
    <source>
        <strain evidence="16">JSM 076093</strain>
    </source>
</reference>
<feature type="modified residue" description="4-aspartylphosphate" evidence="12">
    <location>
        <position position="52"/>
    </location>
</feature>
<evidence type="ECO:0000256" key="2">
    <source>
        <dbReference type="ARBA" id="ARBA00022490"/>
    </source>
</evidence>
<dbReference type="GO" id="GO:0003677">
    <property type="term" value="F:DNA binding"/>
    <property type="evidence" value="ECO:0007669"/>
    <property type="project" value="UniProtKB-KW"/>
</dbReference>
<sequence>MITILLADDDQNILDLMALYIEKEGYLVKKASDGKEAIKILEANKIDLAVIDIMMPHIDGWQLCEEIRTYYDIPVLMVSARGQASDKVKGFKLGTDDYVVKPFDPIELVLRVKALLRRYQIQSAKKLAIGLFEMDAESHEVALGGDPISLPKKEFELLFKLASTPGKIFTRNQLIESLWGYDFEGDDRTVDVHIKRIRERFNSKELPFVIKTMRGLGYRLELVK</sequence>
<evidence type="ECO:0000259" key="15">
    <source>
        <dbReference type="PROSITE" id="PS51755"/>
    </source>
</evidence>
<dbReference type="SMART" id="SM00448">
    <property type="entry name" value="REC"/>
    <property type="match status" value="1"/>
</dbReference>
<dbReference type="SUPFAM" id="SSF52172">
    <property type="entry name" value="CheY-like"/>
    <property type="match status" value="1"/>
</dbReference>
<dbReference type="PANTHER" id="PTHR48111:SF49">
    <property type="entry name" value="HEME RESPONSE REGULATOR HSSR"/>
    <property type="match status" value="1"/>
</dbReference>
<evidence type="ECO:0000256" key="13">
    <source>
        <dbReference type="PROSITE-ProRule" id="PRU01091"/>
    </source>
</evidence>
<evidence type="ECO:0000256" key="7">
    <source>
        <dbReference type="ARBA" id="ARBA00023125"/>
    </source>
</evidence>
<evidence type="ECO:0000256" key="8">
    <source>
        <dbReference type="ARBA" id="ARBA00023159"/>
    </source>
</evidence>
<keyword evidence="9" id="KW-0804">Transcription</keyword>
<evidence type="ECO:0000256" key="5">
    <source>
        <dbReference type="ARBA" id="ARBA00023015"/>
    </source>
</evidence>
<dbReference type="InterPro" id="IPR036388">
    <property type="entry name" value="WH-like_DNA-bd_sf"/>
</dbReference>
<dbReference type="Gene3D" id="3.40.50.2300">
    <property type="match status" value="1"/>
</dbReference>
<keyword evidence="5" id="KW-0805">Transcription regulation</keyword>
<evidence type="ECO:0000256" key="12">
    <source>
        <dbReference type="PROSITE-ProRule" id="PRU00169"/>
    </source>
</evidence>
<dbReference type="Gene3D" id="6.10.250.690">
    <property type="match status" value="1"/>
</dbReference>
<dbReference type="PROSITE" id="PS50110">
    <property type="entry name" value="RESPONSE_REGULATORY"/>
    <property type="match status" value="1"/>
</dbReference>
<dbReference type="InterPro" id="IPR011006">
    <property type="entry name" value="CheY-like_superfamily"/>
</dbReference>
<dbReference type="InterPro" id="IPR039420">
    <property type="entry name" value="WalR-like"/>
</dbReference>
<keyword evidence="2" id="KW-0963">Cytoplasm</keyword>
<evidence type="ECO:0000313" key="16">
    <source>
        <dbReference type="EMBL" id="MDQ0481093.1"/>
    </source>
</evidence>
<evidence type="ECO:0000256" key="10">
    <source>
        <dbReference type="ARBA" id="ARBA00037471"/>
    </source>
</evidence>
<feature type="domain" description="Response regulatory" evidence="14">
    <location>
        <begin position="3"/>
        <end position="116"/>
    </location>
</feature>
<keyword evidence="3 12" id="KW-0597">Phosphoprotein</keyword>
<dbReference type="SMART" id="SM00862">
    <property type="entry name" value="Trans_reg_C"/>
    <property type="match status" value="1"/>
</dbReference>
<comment type="caution">
    <text evidence="16">The sequence shown here is derived from an EMBL/GenBank/DDBJ whole genome shotgun (WGS) entry which is preliminary data.</text>
</comment>
<evidence type="ECO:0000259" key="14">
    <source>
        <dbReference type="PROSITE" id="PS50110"/>
    </source>
</evidence>
<dbReference type="GeneID" id="301327380"/>
<dbReference type="Pfam" id="PF00072">
    <property type="entry name" value="Response_reg"/>
    <property type="match status" value="1"/>
</dbReference>
<evidence type="ECO:0000256" key="3">
    <source>
        <dbReference type="ARBA" id="ARBA00022553"/>
    </source>
</evidence>
<dbReference type="CDD" id="cd17574">
    <property type="entry name" value="REC_OmpR"/>
    <property type="match status" value="1"/>
</dbReference>
<feature type="DNA-binding region" description="OmpR/PhoB-type" evidence="13">
    <location>
        <begin position="124"/>
        <end position="222"/>
    </location>
</feature>
<keyword evidence="17" id="KW-1185">Reference proteome</keyword>
<accession>A0ABU0JVH5</accession>
<evidence type="ECO:0000256" key="9">
    <source>
        <dbReference type="ARBA" id="ARBA00023163"/>
    </source>
</evidence>
<dbReference type="CDD" id="cd00383">
    <property type="entry name" value="trans_reg_C"/>
    <property type="match status" value="1"/>
</dbReference>
<dbReference type="PROSITE" id="PS51755">
    <property type="entry name" value="OMPR_PHOB"/>
    <property type="match status" value="1"/>
</dbReference>
<evidence type="ECO:0000256" key="11">
    <source>
        <dbReference type="ARBA" id="ARBA00039976"/>
    </source>
</evidence>
<proteinExistence type="predicted"/>
<dbReference type="InterPro" id="IPR001867">
    <property type="entry name" value="OmpR/PhoB-type_DNA-bd"/>
</dbReference>
<comment type="function">
    <text evidence="10">Member of the two-component regulatory system HssS/HssR involved in intracellular heme homeostasis and tempering of staphylococcal virulence. Phosphorylated HssR binds to a direct repeat sequence within hrtAB promoter and activates the expression of hrtAB, an efflux pump, in response to extracellular heme, hemin, hemoglobin or blood.</text>
</comment>
<dbReference type="PANTHER" id="PTHR48111">
    <property type="entry name" value="REGULATOR OF RPOS"/>
    <property type="match status" value="1"/>
</dbReference>
<feature type="domain" description="OmpR/PhoB-type" evidence="15">
    <location>
        <begin position="124"/>
        <end position="222"/>
    </location>
</feature>
<keyword evidence="7 13" id="KW-0238">DNA-binding</keyword>